<gene>
    <name evidence="2" type="ORF">COS99_04440</name>
</gene>
<organism evidence="2 3">
    <name type="scientific">Candidatus Aquitaenariimonas noxiae</name>
    <dbReference type="NCBI Taxonomy" id="1974741"/>
    <lineage>
        <taxon>Bacteria</taxon>
        <taxon>Pseudomonadati</taxon>
        <taxon>Candidatus Omnitrophota</taxon>
        <taxon>Candidatus Aquitaenariimonas</taxon>
    </lineage>
</organism>
<comment type="caution">
    <text evidence="2">The sequence shown here is derived from an EMBL/GenBank/DDBJ whole genome shotgun (WGS) entry which is preliminary data.</text>
</comment>
<dbReference type="InterPro" id="IPR038078">
    <property type="entry name" value="PhoU-like_sf"/>
</dbReference>
<dbReference type="AlphaFoldDB" id="A0A2J0L551"/>
<dbReference type="Gene3D" id="1.20.58.220">
    <property type="entry name" value="Phosphate transport system protein phou homolog 2, domain 2"/>
    <property type="match status" value="1"/>
</dbReference>
<name>A0A2J0L551_9BACT</name>
<dbReference type="PANTHER" id="PTHR37298">
    <property type="entry name" value="UPF0111 PROTEIN YKAA"/>
    <property type="match status" value="1"/>
</dbReference>
<dbReference type="Proteomes" id="UP000230052">
    <property type="component" value="Unassembled WGS sequence"/>
</dbReference>
<evidence type="ECO:0000313" key="2">
    <source>
        <dbReference type="EMBL" id="PIU41647.1"/>
    </source>
</evidence>
<evidence type="ECO:0000256" key="1">
    <source>
        <dbReference type="ARBA" id="ARBA00008591"/>
    </source>
</evidence>
<protein>
    <submittedName>
        <fullName evidence="2">DUF47 domain-containing protein</fullName>
    </submittedName>
</protein>
<proteinExistence type="inferred from homology"/>
<reference evidence="2 3" key="1">
    <citation type="submission" date="2017-09" db="EMBL/GenBank/DDBJ databases">
        <title>Depth-based differentiation of microbial function through sediment-hosted aquifers and enrichment of novel symbionts in the deep terrestrial subsurface.</title>
        <authorList>
            <person name="Probst A.J."/>
            <person name="Ladd B."/>
            <person name="Jarett J.K."/>
            <person name="Geller-Mcgrath D.E."/>
            <person name="Sieber C.M."/>
            <person name="Emerson J.B."/>
            <person name="Anantharaman K."/>
            <person name="Thomas B.C."/>
            <person name="Malmstrom R."/>
            <person name="Stieglmeier M."/>
            <person name="Klingl A."/>
            <person name="Woyke T."/>
            <person name="Ryan C.M."/>
            <person name="Banfield J.F."/>
        </authorList>
    </citation>
    <scope>NUCLEOTIDE SEQUENCE [LARGE SCALE GENOMIC DNA]</scope>
    <source>
        <strain evidence="2">CG07_land_8_20_14_0_80_42_15</strain>
    </source>
</reference>
<evidence type="ECO:0000313" key="3">
    <source>
        <dbReference type="Proteomes" id="UP000230052"/>
    </source>
</evidence>
<dbReference type="InterPro" id="IPR018445">
    <property type="entry name" value="Put_Phosphate_transp_reg"/>
</dbReference>
<comment type="similarity">
    <text evidence="1">Belongs to the UPF0111 family.</text>
</comment>
<dbReference type="Pfam" id="PF01865">
    <property type="entry name" value="PhoU_div"/>
    <property type="match status" value="1"/>
</dbReference>
<sequence length="231" mass="26475">MMRHIYNMPVESNRNSKQSKETPMLFNFFPKDVNFFDLFEKQVEHAVSAAKHFKEVVSKGKINQESLEKMQSIEHQGDDVAHDIMNQLDKSFITPFDREDIHALVKELDDVIDMINTIMSRLVVYRVTGIDKNLVEFSNVIEDSVLALACAVKGMRNKKNSKSVSESCVEVNRLENVGDTMRDAMLGKLFETEKDPIAIIKWKEIYQDAETVLDICEDVAHVVRSILVKHA</sequence>
<dbReference type="InterPro" id="IPR052912">
    <property type="entry name" value="UPF0111_domain"/>
</dbReference>
<dbReference type="PANTHER" id="PTHR37298:SF1">
    <property type="entry name" value="UPF0111 PROTEIN YKAA"/>
    <property type="match status" value="1"/>
</dbReference>
<accession>A0A2J0L551</accession>
<dbReference type="EMBL" id="PEWV01000041">
    <property type="protein sequence ID" value="PIU41647.1"/>
    <property type="molecule type" value="Genomic_DNA"/>
</dbReference>